<dbReference type="Proteomes" id="UP000314294">
    <property type="component" value="Unassembled WGS sequence"/>
</dbReference>
<evidence type="ECO:0000313" key="1">
    <source>
        <dbReference type="EMBL" id="TNN43443.1"/>
    </source>
</evidence>
<name>A0A4Z2FRN7_9TELE</name>
<proteinExistence type="predicted"/>
<organism evidence="1 2">
    <name type="scientific">Liparis tanakae</name>
    <name type="common">Tanaka's snailfish</name>
    <dbReference type="NCBI Taxonomy" id="230148"/>
    <lineage>
        <taxon>Eukaryota</taxon>
        <taxon>Metazoa</taxon>
        <taxon>Chordata</taxon>
        <taxon>Craniata</taxon>
        <taxon>Vertebrata</taxon>
        <taxon>Euteleostomi</taxon>
        <taxon>Actinopterygii</taxon>
        <taxon>Neopterygii</taxon>
        <taxon>Teleostei</taxon>
        <taxon>Neoteleostei</taxon>
        <taxon>Acanthomorphata</taxon>
        <taxon>Eupercaria</taxon>
        <taxon>Perciformes</taxon>
        <taxon>Cottioidei</taxon>
        <taxon>Cottales</taxon>
        <taxon>Liparidae</taxon>
        <taxon>Liparis</taxon>
    </lineage>
</organism>
<reference evidence="1 2" key="1">
    <citation type="submission" date="2019-03" db="EMBL/GenBank/DDBJ databases">
        <title>First draft genome of Liparis tanakae, snailfish: a comprehensive survey of snailfish specific genes.</title>
        <authorList>
            <person name="Kim W."/>
            <person name="Song I."/>
            <person name="Jeong J.-H."/>
            <person name="Kim D."/>
            <person name="Kim S."/>
            <person name="Ryu S."/>
            <person name="Song J.Y."/>
            <person name="Lee S.K."/>
        </authorList>
    </citation>
    <scope>NUCLEOTIDE SEQUENCE [LARGE SCALE GENOMIC DNA]</scope>
    <source>
        <tissue evidence="1">Muscle</tissue>
    </source>
</reference>
<dbReference type="EMBL" id="SRLO01000965">
    <property type="protein sequence ID" value="TNN43443.1"/>
    <property type="molecule type" value="Genomic_DNA"/>
</dbReference>
<dbReference type="AlphaFoldDB" id="A0A4Z2FRN7"/>
<accession>A0A4Z2FRN7</accession>
<protein>
    <submittedName>
        <fullName evidence="1">Uncharacterized protein</fullName>
    </submittedName>
</protein>
<comment type="caution">
    <text evidence="1">The sequence shown here is derived from an EMBL/GenBank/DDBJ whole genome shotgun (WGS) entry which is preliminary data.</text>
</comment>
<gene>
    <name evidence="1" type="ORF">EYF80_046372</name>
</gene>
<evidence type="ECO:0000313" key="2">
    <source>
        <dbReference type="Proteomes" id="UP000314294"/>
    </source>
</evidence>
<keyword evidence="2" id="KW-1185">Reference proteome</keyword>
<sequence length="179" mass="19332">MTSRALVIPTACSSSSSSSSSFSAASNHDGSFDLFISTLLPSRFFSFLFFLLDPPGHADDHGPGSKEAARASSLRPIRVAARPASPAGSEELQLLVMMMMVVMMMIACTINVDCAPSGPLLIPCHDTWLYKWGPSVWADSGPGANRTGQGAPLKTWQQERWAEYRKKTHQAYSPAPSLL</sequence>